<dbReference type="SUPFAM" id="SSF50978">
    <property type="entry name" value="WD40 repeat-like"/>
    <property type="match status" value="1"/>
</dbReference>
<dbReference type="Pfam" id="PF20703">
    <property type="entry name" value="nSTAND1"/>
    <property type="match status" value="1"/>
</dbReference>
<dbReference type="PROSITE" id="PS00678">
    <property type="entry name" value="WD_REPEATS_1"/>
    <property type="match status" value="3"/>
</dbReference>
<evidence type="ECO:0000256" key="3">
    <source>
        <dbReference type="PROSITE-ProRule" id="PRU00221"/>
    </source>
</evidence>
<feature type="repeat" description="WD" evidence="3">
    <location>
        <begin position="1103"/>
        <end position="1137"/>
    </location>
</feature>
<evidence type="ECO:0000256" key="5">
    <source>
        <dbReference type="SAM" id="Phobius"/>
    </source>
</evidence>
<feature type="repeat" description="WD" evidence="3">
    <location>
        <begin position="757"/>
        <end position="798"/>
    </location>
</feature>
<dbReference type="PANTHER" id="PTHR19848:SF8">
    <property type="entry name" value="F-BOX AND WD REPEAT DOMAIN CONTAINING 7"/>
    <property type="match status" value="1"/>
</dbReference>
<feature type="region of interest" description="Disordered" evidence="4">
    <location>
        <begin position="664"/>
        <end position="685"/>
    </location>
</feature>
<keyword evidence="1 3" id="KW-0853">WD repeat</keyword>
<dbReference type="InterPro" id="IPR019775">
    <property type="entry name" value="WD40_repeat_CS"/>
</dbReference>
<dbReference type="SUPFAM" id="SSF50969">
    <property type="entry name" value="YVTN repeat-like/Quinoprotein amine dehydrogenase"/>
    <property type="match status" value="1"/>
</dbReference>
<evidence type="ECO:0000256" key="4">
    <source>
        <dbReference type="SAM" id="MobiDB-lite"/>
    </source>
</evidence>
<dbReference type="CDD" id="cd00267">
    <property type="entry name" value="ABC_ATPase"/>
    <property type="match status" value="1"/>
</dbReference>
<reference evidence="7 8" key="1">
    <citation type="submission" date="2023-06" db="EMBL/GenBank/DDBJ databases">
        <authorList>
            <person name="Oyuntsetseg B."/>
            <person name="Kim S.B."/>
        </authorList>
    </citation>
    <scope>NUCLEOTIDE SEQUENCE [LARGE SCALE GENOMIC DNA]</scope>
    <source>
        <strain evidence="7 8">2-2</strain>
    </source>
</reference>
<evidence type="ECO:0000256" key="2">
    <source>
        <dbReference type="ARBA" id="ARBA00022737"/>
    </source>
</evidence>
<dbReference type="InterPro" id="IPR020472">
    <property type="entry name" value="WD40_PAC1"/>
</dbReference>
<keyword evidence="2" id="KW-0677">Repeat</keyword>
<dbReference type="PROSITE" id="PS50294">
    <property type="entry name" value="WD_REPEATS_REGION"/>
    <property type="match status" value="3"/>
</dbReference>
<accession>A0ABY8X994</accession>
<dbReference type="SUPFAM" id="SSF52540">
    <property type="entry name" value="P-loop containing nucleoside triphosphate hydrolases"/>
    <property type="match status" value="1"/>
</dbReference>
<dbReference type="Proteomes" id="UP001227101">
    <property type="component" value="Chromosome"/>
</dbReference>
<proteinExistence type="predicted"/>
<dbReference type="PRINTS" id="PR00320">
    <property type="entry name" value="GPROTEINBRPT"/>
</dbReference>
<feature type="domain" description="Novel STAND NTPase 1" evidence="6">
    <location>
        <begin position="101"/>
        <end position="442"/>
    </location>
</feature>
<dbReference type="InterPro" id="IPR049052">
    <property type="entry name" value="nSTAND1"/>
</dbReference>
<feature type="transmembrane region" description="Helical" evidence="5">
    <location>
        <begin position="497"/>
        <end position="516"/>
    </location>
</feature>
<keyword evidence="8" id="KW-1185">Reference proteome</keyword>
<organism evidence="7 8">
    <name type="scientific">Amycolatopsis nalaikhensis</name>
    <dbReference type="NCBI Taxonomy" id="715472"/>
    <lineage>
        <taxon>Bacteria</taxon>
        <taxon>Bacillati</taxon>
        <taxon>Actinomycetota</taxon>
        <taxon>Actinomycetes</taxon>
        <taxon>Pseudonocardiales</taxon>
        <taxon>Pseudonocardiaceae</taxon>
        <taxon>Amycolatopsis</taxon>
    </lineage>
</organism>
<keyword evidence="5" id="KW-0812">Transmembrane</keyword>
<keyword evidence="5" id="KW-0472">Membrane</keyword>
<protein>
    <recommendedName>
        <fullName evidence="6">Novel STAND NTPase 1 domain-containing protein</fullName>
    </recommendedName>
</protein>
<evidence type="ECO:0000313" key="7">
    <source>
        <dbReference type="EMBL" id="WIV52571.1"/>
    </source>
</evidence>
<evidence type="ECO:0000256" key="1">
    <source>
        <dbReference type="ARBA" id="ARBA00022574"/>
    </source>
</evidence>
<sequence>MAGRERPLGPGDDAVVEFAAGLRRLRAEAGGPTYRTLATRAGYSAAALSEAAGGRKLPGLALTTAYVSACGGDVEEWETRWRAVAADVAAARPPGPETETPYLGLTAFQRTDASRFFGREKLIAELTAKLRERRFVGVFGASGSGKSSLLRAGLAGDGPAVVCTPGEHPMTRCAKAVAETGGLLVVDQFEELFTLCRDDAERAGFVDALLARAADEHGSRVVIGVRADFYGHCGRHAGLVDALRDAQVLVGPMTADELRTAIVEPAVRQGCQVESALVTTLVADAAGRPAALPLVSHALLETWRRRQGITLTLAAYEAAGGIRDAIAHTAEAVYGEFDADRQAKARQIFLRLTAPGDGTEDTKRRLPRRELDDDPATAEVLERLAAARLLALDRDGVEIAHEALIRSWPRLQDWLAEDREGRRLHRQLAEATDLWESLDRDAGSLYRGTRLGLATEWAARSPGALTAREQAFLDAARAQETAEAAAVRRRTRRLRQLAALLGVLLVLAAVATGFAVHATGTATDQRNVALARKAVGDAANLRQTNPALSVQLSLAAYRLASLPETRDGLLGMMSTPFAGRLSLAPEGVGFDQGVAVSGDGRLLVTASDLGKVRVWSLRGTRQPVLLANLPARNPVALSRDGRTLVTGTADPVFRLWDLSDPRAPVARGSTEPQRGRQLSAEFGPDGRLLATGADDGTVRLTDVTDPARPKTVSTLGPNLQRATFRGDGRVLATSTAGRVEVLWDVADPARPRRLADLTGHTGLVNTSAFSPDGRLLATTSWDTTVRLWDVSTPSAPRLRSTVPGTGIVWVVAFSPDGRTLAAAGDPSARLFDVTDPGAPVPLITLGGHTNSVTWLGFTGGMLLTASADRTLRLQDLALVDLAARGGCCVRFDDSGRLLVTTGKGAQLWTVEPDRPPRFAARLPGVPGEVTAIVPSGDGRSLALAALTGSSGVLQRWDVTRPEQPKLVAQAATKPTYSLAFSPDNRTLAAGYDDGPIELWDVADPARIADPVTLPSPDGTVWSVKFTPDGSTLYAARGGATPAVTRWAVADRRHPRLTATLTAGTGAFLSLAMSRDGRLLAGGSTDANAYLWDISGEPRLLAPLRGHTDTVAAVSIGPSGTQVATASYDRSMRLWDVSDPAHPVETAGTSAFGESAYSVALTPDGQRVAVGAGTIRLLELDPERVARQICGLAEPKITPAEWGTYFPGLPYDPPCG</sequence>
<keyword evidence="5" id="KW-1133">Transmembrane helix</keyword>
<dbReference type="Pfam" id="PF00400">
    <property type="entry name" value="WD40"/>
    <property type="match status" value="8"/>
</dbReference>
<dbReference type="InterPro" id="IPR011044">
    <property type="entry name" value="Quino_amine_DH_bsu"/>
</dbReference>
<dbReference type="InterPro" id="IPR027417">
    <property type="entry name" value="P-loop_NTPase"/>
</dbReference>
<dbReference type="Gene3D" id="2.130.10.10">
    <property type="entry name" value="YVTN repeat-like/Quinoprotein amine dehydrogenase"/>
    <property type="match status" value="4"/>
</dbReference>
<name>A0ABY8X994_9PSEU</name>
<dbReference type="CDD" id="cd00200">
    <property type="entry name" value="WD40"/>
    <property type="match status" value="2"/>
</dbReference>
<gene>
    <name evidence="7" type="ORF">QP939_26785</name>
</gene>
<feature type="repeat" description="WD" evidence="3">
    <location>
        <begin position="1060"/>
        <end position="1101"/>
    </location>
</feature>
<dbReference type="RefSeq" id="WP_285448905.1">
    <property type="nucleotide sequence ID" value="NZ_CP127173.1"/>
</dbReference>
<dbReference type="InterPro" id="IPR015943">
    <property type="entry name" value="WD40/YVTN_repeat-like_dom_sf"/>
</dbReference>
<dbReference type="PROSITE" id="PS50082">
    <property type="entry name" value="WD_REPEATS_2"/>
    <property type="match status" value="5"/>
</dbReference>
<dbReference type="InterPro" id="IPR001680">
    <property type="entry name" value="WD40_rpt"/>
</dbReference>
<feature type="repeat" description="WD" evidence="3">
    <location>
        <begin position="635"/>
        <end position="666"/>
    </location>
</feature>
<dbReference type="InterPro" id="IPR011047">
    <property type="entry name" value="Quinoprotein_ADH-like_sf"/>
</dbReference>
<dbReference type="Gene3D" id="3.40.50.300">
    <property type="entry name" value="P-loop containing nucleotide triphosphate hydrolases"/>
    <property type="match status" value="1"/>
</dbReference>
<evidence type="ECO:0000259" key="6">
    <source>
        <dbReference type="Pfam" id="PF20703"/>
    </source>
</evidence>
<dbReference type="PANTHER" id="PTHR19848">
    <property type="entry name" value="WD40 REPEAT PROTEIN"/>
    <property type="match status" value="1"/>
</dbReference>
<dbReference type="EMBL" id="CP127173">
    <property type="protein sequence ID" value="WIV52571.1"/>
    <property type="molecule type" value="Genomic_DNA"/>
</dbReference>
<dbReference type="InterPro" id="IPR036322">
    <property type="entry name" value="WD40_repeat_dom_sf"/>
</dbReference>
<dbReference type="SMART" id="SM00320">
    <property type="entry name" value="WD40"/>
    <property type="match status" value="12"/>
</dbReference>
<evidence type="ECO:0000313" key="8">
    <source>
        <dbReference type="Proteomes" id="UP001227101"/>
    </source>
</evidence>
<dbReference type="SUPFAM" id="SSF50998">
    <property type="entry name" value="Quinoprotein alcohol dehydrogenase-like"/>
    <property type="match status" value="1"/>
</dbReference>
<feature type="repeat" description="WD" evidence="3">
    <location>
        <begin position="968"/>
        <end position="1009"/>
    </location>
</feature>